<dbReference type="SUPFAM" id="SSF55874">
    <property type="entry name" value="ATPase domain of HSP90 chaperone/DNA topoisomerase II/histidine kinase"/>
    <property type="match status" value="1"/>
</dbReference>
<protein>
    <recommendedName>
        <fullName evidence="2">histidine kinase</fullName>
        <ecNumber evidence="2">2.7.13.3</ecNumber>
    </recommendedName>
</protein>
<dbReference type="InterPro" id="IPR005467">
    <property type="entry name" value="His_kinase_dom"/>
</dbReference>
<dbReference type="InterPro" id="IPR050980">
    <property type="entry name" value="2C_sensor_his_kinase"/>
</dbReference>
<dbReference type="PANTHER" id="PTHR44936:SF10">
    <property type="entry name" value="SENSOR PROTEIN RSTB"/>
    <property type="match status" value="1"/>
</dbReference>
<feature type="transmembrane region" description="Helical" evidence="7">
    <location>
        <begin position="109"/>
        <end position="127"/>
    </location>
</feature>
<dbReference type="GO" id="GO:0005524">
    <property type="term" value="F:ATP binding"/>
    <property type="evidence" value="ECO:0007669"/>
    <property type="project" value="UniProtKB-KW"/>
</dbReference>
<evidence type="ECO:0000256" key="3">
    <source>
        <dbReference type="ARBA" id="ARBA00022679"/>
    </source>
</evidence>
<keyword evidence="5 9" id="KW-0418">Kinase</keyword>
<keyword evidence="7" id="KW-1133">Transmembrane helix</keyword>
<feature type="domain" description="Histidine kinase" evidence="8">
    <location>
        <begin position="149"/>
        <end position="349"/>
    </location>
</feature>
<keyword evidence="6" id="KW-0067">ATP-binding</keyword>
<dbReference type="PRINTS" id="PR00344">
    <property type="entry name" value="BCTRLSENSOR"/>
</dbReference>
<dbReference type="RefSeq" id="WP_179264538.1">
    <property type="nucleotide sequence ID" value="NZ_CP058601.1"/>
</dbReference>
<dbReference type="Proteomes" id="UP000509241">
    <property type="component" value="Chromosome"/>
</dbReference>
<feature type="transmembrane region" description="Helical" evidence="7">
    <location>
        <begin position="7"/>
        <end position="29"/>
    </location>
</feature>
<dbReference type="InterPro" id="IPR003594">
    <property type="entry name" value="HATPase_dom"/>
</dbReference>
<dbReference type="AlphaFoldDB" id="A0A7D5GK98"/>
<feature type="transmembrane region" description="Helical" evidence="7">
    <location>
        <begin position="442"/>
        <end position="469"/>
    </location>
</feature>
<evidence type="ECO:0000256" key="2">
    <source>
        <dbReference type="ARBA" id="ARBA00012438"/>
    </source>
</evidence>
<reference evidence="9 10" key="1">
    <citation type="submission" date="2020-07" db="EMBL/GenBank/DDBJ databases">
        <authorList>
            <person name="Cui H."/>
        </authorList>
    </citation>
    <scope>NUCLEOTIDE SEQUENCE [LARGE SCALE GENOMIC DNA]</scope>
    <source>
        <strain evidence="9 10">YPL8</strain>
    </source>
</reference>
<dbReference type="PROSITE" id="PS50109">
    <property type="entry name" value="HIS_KIN"/>
    <property type="match status" value="1"/>
</dbReference>
<keyword evidence="7" id="KW-0472">Membrane</keyword>
<keyword evidence="10" id="KW-1185">Reference proteome</keyword>
<feature type="transmembrane region" description="Helical" evidence="7">
    <location>
        <begin position="35"/>
        <end position="58"/>
    </location>
</feature>
<evidence type="ECO:0000313" key="9">
    <source>
        <dbReference type="EMBL" id="QLG51228.1"/>
    </source>
</evidence>
<evidence type="ECO:0000313" key="10">
    <source>
        <dbReference type="Proteomes" id="UP000509241"/>
    </source>
</evidence>
<feature type="transmembrane region" description="Helical" evidence="7">
    <location>
        <begin position="70"/>
        <end position="89"/>
    </location>
</feature>
<dbReference type="GeneID" id="56034417"/>
<dbReference type="EMBL" id="CP058601">
    <property type="protein sequence ID" value="QLG51228.1"/>
    <property type="molecule type" value="Genomic_DNA"/>
</dbReference>
<dbReference type="EC" id="2.7.13.3" evidence="2"/>
<keyword evidence="7" id="KW-0812">Transmembrane</keyword>
<feature type="transmembrane region" description="Helical" evidence="7">
    <location>
        <begin position="418"/>
        <end position="435"/>
    </location>
</feature>
<accession>A0A7D5GK98</accession>
<keyword evidence="3" id="KW-0808">Transferase</keyword>
<organism evidence="9 10">
    <name type="scientific">Natrinema halophilum</name>
    <dbReference type="NCBI Taxonomy" id="1699371"/>
    <lineage>
        <taxon>Archaea</taxon>
        <taxon>Methanobacteriati</taxon>
        <taxon>Methanobacteriota</taxon>
        <taxon>Stenosarchaea group</taxon>
        <taxon>Halobacteria</taxon>
        <taxon>Halobacteriales</taxon>
        <taxon>Natrialbaceae</taxon>
        <taxon>Natrinema</taxon>
    </lineage>
</organism>
<feature type="transmembrane region" description="Helical" evidence="7">
    <location>
        <begin position="367"/>
        <end position="388"/>
    </location>
</feature>
<comment type="catalytic activity">
    <reaction evidence="1">
        <text>ATP + protein L-histidine = ADP + protein N-phospho-L-histidine.</text>
        <dbReference type="EC" id="2.7.13.3"/>
    </reaction>
</comment>
<dbReference type="KEGG" id="haly:HYG82_13960"/>
<evidence type="ECO:0000259" key="8">
    <source>
        <dbReference type="PROSITE" id="PS50109"/>
    </source>
</evidence>
<evidence type="ECO:0000256" key="1">
    <source>
        <dbReference type="ARBA" id="ARBA00000085"/>
    </source>
</evidence>
<evidence type="ECO:0000256" key="6">
    <source>
        <dbReference type="ARBA" id="ARBA00022840"/>
    </source>
</evidence>
<evidence type="ECO:0000256" key="4">
    <source>
        <dbReference type="ARBA" id="ARBA00022741"/>
    </source>
</evidence>
<gene>
    <name evidence="9" type="ORF">HYG82_13960</name>
</gene>
<dbReference type="GO" id="GO:0004673">
    <property type="term" value="F:protein histidine kinase activity"/>
    <property type="evidence" value="ECO:0007669"/>
    <property type="project" value="UniProtKB-EC"/>
</dbReference>
<dbReference type="InterPro" id="IPR004358">
    <property type="entry name" value="Sig_transdc_His_kin-like_C"/>
</dbReference>
<proteinExistence type="predicted"/>
<dbReference type="InterPro" id="IPR036890">
    <property type="entry name" value="HATPase_C_sf"/>
</dbReference>
<name>A0A7D5GK98_9EURY</name>
<sequence>MDTRMNYSGFVIAGIGFFTTRFTVTLAIYEEPIQFYLGGIVPLALGLGLAAFGMALAVADVKVSLVRTTALWCVIGFVTMFALVVLTILGSSQNGFADFATTRSQTYLSNFLIGGSIGGTLTGLYASRTQQQRSDLQQQANRLVVFNRLLRHEVLNAVSIIQGYATANSNENLDATKAIEESSLVIEQTIEEVKFLSQQTNQGKTPSVPVSLEECLRESISTVTDQHPNANVSVGNVPENLTVRANNRLPQVFTHLIDNSIVHAVDDNPVVTVTEMKNSVRVSVADEGPGLPENQQHLLETGDIEEFDDPTAGFGLNVVRLLVESYEGRIETEVTENGTTVTVVLPKVEDEIRSVEASHANLAGVRLALPSLLVTLLAALIAGVLYGITSEALGGAIAGIGVFYGTANQTVGWITHEFHSVVFGFVFVSLVSLAPEQYRESVFTYAAIGIGWALVLWIVAAGVIAPIWLRLLGIPASLPNISFSLMLSHLVWGLSLGVFTAWGYKYVLPWVARIDEQLRRRVRNADRLF</sequence>
<evidence type="ECO:0000256" key="7">
    <source>
        <dbReference type="SAM" id="Phobius"/>
    </source>
</evidence>
<dbReference type="Gene3D" id="3.30.565.10">
    <property type="entry name" value="Histidine kinase-like ATPase, C-terminal domain"/>
    <property type="match status" value="1"/>
</dbReference>
<evidence type="ECO:0000256" key="5">
    <source>
        <dbReference type="ARBA" id="ARBA00022777"/>
    </source>
</evidence>
<feature type="transmembrane region" description="Helical" evidence="7">
    <location>
        <begin position="481"/>
        <end position="504"/>
    </location>
</feature>
<keyword evidence="4" id="KW-0547">Nucleotide-binding</keyword>
<dbReference type="Pfam" id="PF02518">
    <property type="entry name" value="HATPase_c"/>
    <property type="match status" value="1"/>
</dbReference>
<dbReference type="PANTHER" id="PTHR44936">
    <property type="entry name" value="SENSOR PROTEIN CREC"/>
    <property type="match status" value="1"/>
</dbReference>
<dbReference type="SMART" id="SM00387">
    <property type="entry name" value="HATPase_c"/>
    <property type="match status" value="1"/>
</dbReference>